<dbReference type="InterPro" id="IPR005659">
    <property type="entry name" value="Chemorcpt_Glu_NH3ase_CheD"/>
</dbReference>
<dbReference type="CDD" id="cd16352">
    <property type="entry name" value="CheD"/>
    <property type="match status" value="1"/>
</dbReference>
<name>A0A248LF23_9NEIS</name>
<dbReference type="Gene3D" id="3.30.1330.200">
    <property type="match status" value="1"/>
</dbReference>
<keyword evidence="1 3" id="KW-0145">Chemotaxis</keyword>
<comment type="function">
    <text evidence="3">Probably deamidates glutamine residues to glutamate on methyl-accepting chemotaxis receptors (MCPs), playing an important role in chemotaxis.</text>
</comment>
<dbReference type="GO" id="GO:0050568">
    <property type="term" value="F:protein-glutamine glutaminase activity"/>
    <property type="evidence" value="ECO:0007669"/>
    <property type="project" value="UniProtKB-UniRule"/>
</dbReference>
<accession>A0A248LF23</accession>
<dbReference type="Proteomes" id="UP000197424">
    <property type="component" value="Chromosome"/>
</dbReference>
<dbReference type="EMBL" id="JAJAXM010000002">
    <property type="protein sequence ID" value="MCG9024700.1"/>
    <property type="molecule type" value="Genomic_DNA"/>
</dbReference>
<protein>
    <recommendedName>
        <fullName evidence="3">Probable chemoreceptor glutamine deamidase CheD</fullName>
        <ecNumber evidence="3">3.5.1.44</ecNumber>
    </recommendedName>
</protein>
<dbReference type="EMBL" id="CP022115">
    <property type="protein sequence ID" value="ASJ23388.1"/>
    <property type="molecule type" value="Genomic_DNA"/>
</dbReference>
<evidence type="ECO:0000256" key="1">
    <source>
        <dbReference type="ARBA" id="ARBA00022500"/>
    </source>
</evidence>
<evidence type="ECO:0000313" key="6">
    <source>
        <dbReference type="Proteomes" id="UP000197424"/>
    </source>
</evidence>
<dbReference type="SMR" id="A0A248LF23"/>
<comment type="catalytic activity">
    <reaction evidence="3">
        <text>L-glutaminyl-[protein] + H2O = L-glutamyl-[protein] + NH4(+)</text>
        <dbReference type="Rhea" id="RHEA:16441"/>
        <dbReference type="Rhea" id="RHEA-COMP:10207"/>
        <dbReference type="Rhea" id="RHEA-COMP:10208"/>
        <dbReference type="ChEBI" id="CHEBI:15377"/>
        <dbReference type="ChEBI" id="CHEBI:28938"/>
        <dbReference type="ChEBI" id="CHEBI:29973"/>
        <dbReference type="ChEBI" id="CHEBI:30011"/>
        <dbReference type="EC" id="3.5.1.44"/>
    </reaction>
</comment>
<dbReference type="SUPFAM" id="SSF64438">
    <property type="entry name" value="CNF1/YfiH-like putative cysteine hydrolases"/>
    <property type="match status" value="1"/>
</dbReference>
<dbReference type="PANTHER" id="PTHR35147:SF2">
    <property type="entry name" value="CHEMORECEPTOR GLUTAMINE DEAMIDASE CHED-RELATED"/>
    <property type="match status" value="1"/>
</dbReference>
<dbReference type="OrthoDB" id="9807202at2"/>
<evidence type="ECO:0000313" key="5">
    <source>
        <dbReference type="EMBL" id="MCG9024700.1"/>
    </source>
</evidence>
<reference evidence="6" key="2">
    <citation type="submission" date="2017-06" db="EMBL/GenBank/DDBJ databases">
        <title>Whole genome sequence of Laribacter hongkongensis LHGZ1.</title>
        <authorList>
            <person name="Chen D."/>
            <person name="Wu H."/>
            <person name="Chen J."/>
        </authorList>
    </citation>
    <scope>NUCLEOTIDE SEQUENCE [LARGE SCALE GENOMIC DNA]</scope>
    <source>
        <strain evidence="6">LHGZ1</strain>
    </source>
</reference>
<keyword evidence="2 3" id="KW-0378">Hydrolase</keyword>
<proteinExistence type="inferred from homology"/>
<evidence type="ECO:0000256" key="3">
    <source>
        <dbReference type="HAMAP-Rule" id="MF_01440"/>
    </source>
</evidence>
<dbReference type="EC" id="3.5.1.44" evidence="3"/>
<comment type="similarity">
    <text evidence="3">Belongs to the CheD family.</text>
</comment>
<organism evidence="4 6">
    <name type="scientific">Laribacter hongkongensis</name>
    <dbReference type="NCBI Taxonomy" id="168471"/>
    <lineage>
        <taxon>Bacteria</taxon>
        <taxon>Pseudomonadati</taxon>
        <taxon>Pseudomonadota</taxon>
        <taxon>Betaproteobacteria</taxon>
        <taxon>Neisseriales</taxon>
        <taxon>Aquaspirillaceae</taxon>
        <taxon>Laribacter</taxon>
    </lineage>
</organism>
<dbReference type="InterPro" id="IPR011324">
    <property type="entry name" value="Cytotoxic_necrot_fac-like_cat"/>
</dbReference>
<dbReference type="OMA" id="MRIGPRN"/>
<dbReference type="InterPro" id="IPR038592">
    <property type="entry name" value="CheD-like_sf"/>
</dbReference>
<dbReference type="Pfam" id="PF03975">
    <property type="entry name" value="CheD"/>
    <property type="match status" value="1"/>
</dbReference>
<dbReference type="AlphaFoldDB" id="A0A248LF23"/>
<dbReference type="PANTHER" id="PTHR35147">
    <property type="entry name" value="CHEMORECEPTOR GLUTAMINE DEAMIDASE CHED-RELATED"/>
    <property type="match status" value="1"/>
</dbReference>
<gene>
    <name evidence="3 4" type="primary">cheD</name>
    <name evidence="5" type="ORF">LH440_02035</name>
    <name evidence="4" type="ORF">LHGZ1_0557</name>
</gene>
<dbReference type="HAMAP" id="MF_01440">
    <property type="entry name" value="CheD"/>
    <property type="match status" value="1"/>
</dbReference>
<sequence>MTIGNTKQTSAAAPKPTYFDHNFKLEATKVLPGEYVATNRDMLLVTVLGSCVSCCLRDSAANVSGLNHFMLPDALMDSEAAATMPARYGMHAMEILINEMIKLGADRQRMEAKIFGGGNVLKGILKSNIGERNVDFVRQYLAKEGIPVMAEDVLDSYPRKLYFFSRSGRVLVKKIKEVHNRTIFERELSYRERLRRMPLDGSIELF</sequence>
<dbReference type="RefSeq" id="WP_012696052.1">
    <property type="nucleotide sequence ID" value="NZ_CP022115.1"/>
</dbReference>
<reference evidence="5 7" key="4">
    <citation type="submission" date="2021-10" db="EMBL/GenBank/DDBJ databases">
        <title>Whole-genome sequencing analysis of Laribacter hongkongensis: virulence gene profiles, carbohydrate-active enzyme prediction, and antimicrobial resistance characterization.</title>
        <authorList>
            <person name="Yuan P."/>
            <person name="Zhan Y."/>
            <person name="Chen D."/>
        </authorList>
    </citation>
    <scope>NUCLEOTIDE SEQUENCE [LARGE SCALE GENOMIC DNA]</scope>
    <source>
        <strain evidence="5 7">W67</strain>
    </source>
</reference>
<dbReference type="GO" id="GO:0006935">
    <property type="term" value="P:chemotaxis"/>
    <property type="evidence" value="ECO:0007669"/>
    <property type="project" value="UniProtKB-UniRule"/>
</dbReference>
<dbReference type="Proteomes" id="UP001200247">
    <property type="component" value="Unassembled WGS sequence"/>
</dbReference>
<evidence type="ECO:0000313" key="7">
    <source>
        <dbReference type="Proteomes" id="UP001200247"/>
    </source>
</evidence>
<reference evidence="4" key="1">
    <citation type="journal article" date="2017" name="J. Antimicrob. Chemother.">
        <title>Emergence and genomic analysis of MDR Laribacter hongkongensis strain HLGZ1 from Guangzhou, China.</title>
        <authorList>
            <person name="Wu H.K."/>
            <person name="Chen J.H."/>
            <person name="Yang L."/>
            <person name="Li A.R."/>
            <person name="Su D.H."/>
            <person name="Lin Y.P."/>
            <person name="Chen D.Q."/>
        </authorList>
    </citation>
    <scope>NUCLEOTIDE SEQUENCE</scope>
    <source>
        <strain evidence="4">HLGZ1</strain>
    </source>
</reference>
<evidence type="ECO:0000256" key="2">
    <source>
        <dbReference type="ARBA" id="ARBA00022801"/>
    </source>
</evidence>
<reference evidence="4" key="3">
    <citation type="submission" date="2017-06" db="EMBL/GenBank/DDBJ databases">
        <authorList>
            <person name="Kim H.J."/>
            <person name="Triplett B.A."/>
        </authorList>
    </citation>
    <scope>NUCLEOTIDE SEQUENCE</scope>
    <source>
        <strain evidence="4">HLGZ1</strain>
    </source>
</reference>
<dbReference type="GeneID" id="75108912"/>
<dbReference type="NCBIfam" id="NF010013">
    <property type="entry name" value="PRK13487.1"/>
    <property type="match status" value="1"/>
</dbReference>
<evidence type="ECO:0000313" key="4">
    <source>
        <dbReference type="EMBL" id="ASJ23388.1"/>
    </source>
</evidence>